<evidence type="ECO:0000313" key="3">
    <source>
        <dbReference type="EMBL" id="AJG22030.1"/>
    </source>
</evidence>
<dbReference type="Pfam" id="PF05378">
    <property type="entry name" value="Hydant_A_N"/>
    <property type="match status" value="1"/>
</dbReference>
<dbReference type="PANTHER" id="PTHR11365">
    <property type="entry name" value="5-OXOPROLINASE RELATED"/>
    <property type="match status" value="1"/>
</dbReference>
<dbReference type="Pfam" id="PF01968">
    <property type="entry name" value="Hydantoinase_A"/>
    <property type="match status" value="1"/>
</dbReference>
<dbReference type="GO" id="GO:0006749">
    <property type="term" value="P:glutathione metabolic process"/>
    <property type="evidence" value="ECO:0007669"/>
    <property type="project" value="TreeGrafter"/>
</dbReference>
<proteinExistence type="predicted"/>
<dbReference type="InterPro" id="IPR045079">
    <property type="entry name" value="Oxoprolinase-like"/>
</dbReference>
<evidence type="ECO:0000259" key="1">
    <source>
        <dbReference type="Pfam" id="PF01968"/>
    </source>
</evidence>
<dbReference type="GO" id="GO:0005829">
    <property type="term" value="C:cytosol"/>
    <property type="evidence" value="ECO:0007669"/>
    <property type="project" value="TreeGrafter"/>
</dbReference>
<dbReference type="InterPro" id="IPR008040">
    <property type="entry name" value="Hydant_A_N"/>
</dbReference>
<accession>A0A0C4YH84</accession>
<dbReference type="AlphaFoldDB" id="A0A0C4YH84"/>
<dbReference type="Proteomes" id="UP000031843">
    <property type="component" value="Chromosome secondary"/>
</dbReference>
<keyword evidence="4" id="KW-1185">Reference proteome</keyword>
<reference evidence="3 4" key="1">
    <citation type="journal article" date="2015" name="Genome Announc.">
        <title>Complete Genome Sequence of Cupriavidus basilensis 4G11, Isolated from the Oak Ridge Field Research Center Site.</title>
        <authorList>
            <person name="Ray J."/>
            <person name="Waters R.J."/>
            <person name="Skerker J.M."/>
            <person name="Kuehl J.V."/>
            <person name="Price M.N."/>
            <person name="Huang J."/>
            <person name="Chakraborty R."/>
            <person name="Arkin A.P."/>
            <person name="Deutschbauer A."/>
        </authorList>
    </citation>
    <scope>NUCLEOTIDE SEQUENCE [LARGE SCALE GENOMIC DNA]</scope>
    <source>
        <strain evidence="3">4G11</strain>
    </source>
</reference>
<dbReference type="InterPro" id="IPR002821">
    <property type="entry name" value="Hydantoinase_A"/>
</dbReference>
<dbReference type="EMBL" id="CP010537">
    <property type="protein sequence ID" value="AJG22030.1"/>
    <property type="molecule type" value="Genomic_DNA"/>
</dbReference>
<dbReference type="SUPFAM" id="SSF53067">
    <property type="entry name" value="Actin-like ATPase domain"/>
    <property type="match status" value="1"/>
</dbReference>
<keyword evidence="3" id="KW-0378">Hydrolase</keyword>
<dbReference type="EC" id="3.5.2.14" evidence="3"/>
<evidence type="ECO:0000259" key="2">
    <source>
        <dbReference type="Pfam" id="PF05378"/>
    </source>
</evidence>
<dbReference type="GO" id="GO:0047423">
    <property type="term" value="F:N-methylhydantoinase (ATP-hydrolyzing) activity"/>
    <property type="evidence" value="ECO:0007669"/>
    <property type="project" value="UniProtKB-EC"/>
</dbReference>
<evidence type="ECO:0000313" key="4">
    <source>
        <dbReference type="Proteomes" id="UP000031843"/>
    </source>
</evidence>
<gene>
    <name evidence="3" type="ORF">RR42_s0434</name>
</gene>
<dbReference type="GO" id="GO:0017168">
    <property type="term" value="F:5-oxoprolinase (ATP-hydrolyzing) activity"/>
    <property type="evidence" value="ECO:0007669"/>
    <property type="project" value="TreeGrafter"/>
</dbReference>
<dbReference type="STRING" id="68895.RR42_s0434"/>
<dbReference type="KEGG" id="cbw:RR42_s0434"/>
<dbReference type="InterPro" id="IPR043129">
    <property type="entry name" value="ATPase_NBD"/>
</dbReference>
<name>A0A0C4YH84_9BURK</name>
<sequence>MRGTRKSPVPHILGVDMVHAGSNAGVRVGCDIGGTFTDIVLAMPDGRLFVNKTSTTPHDLGEAIVTGLKSLIGQAGIAPGDITEIVHGTTTASNTILQKVGARTGVLTTAGFRDVLEIGRIRTPTMFDLGWQKPQPLAPRRYRRGLNERIDARGNIIVPLNVDEVLAVARGLVEEGVEALAICFINSYINPVHELEAKAQLERAFPRLLVTASCDVLPEIKEYERTSTTVVNAYILPAMRTYLRRLKDDLARMGVSASLQVMASNGGMMGVASASEKPVFAVASGPAGGVAGAAQIGALGGGRDLIVFDMGGTTAKASIITGGTPSLTTEYEFRDGISAPSRFVKGGGYVLKVPAIDIAEVGAGGGSLAWMDAGGLLCVGPESAGANPGPACYGRGNDRPTVTDANMVLGYLNPESLAGGSLKVDPEQSRRAIDAHIGAPLKLDTLAAAHGIRHVANVSMARALRAVTVERGRDPRDMTMIAFGGGGPLHAVDVAMLLGIKRVIAPVMAGVFCSAGMLCADAEHNFVKAILRPLADCDGAGIGAVIDELRQQGLAILALEGYSEAAVEMAVGIDLRYLGQSSELTIPLPGGETGKAPDAAALAQLIEDFGVQYQQTFGYRNDEPLELVNVRLSAYGRSDQRLDFDAIQVDASALHGVAGTRQVSFGRDQAPRETLLIPRSAMTDAPRQGPLIIESYDTTIVVPPGASARADKIGNIIIDIAQEAA</sequence>
<feature type="domain" description="Hydantoinase/oxoprolinase N-terminal" evidence="2">
    <location>
        <begin position="27"/>
        <end position="203"/>
    </location>
</feature>
<feature type="domain" description="Hydantoinase A/oxoprolinase" evidence="1">
    <location>
        <begin position="225"/>
        <end position="524"/>
    </location>
</feature>
<protein>
    <submittedName>
        <fullName evidence="3">N-methylhydantoinase A</fullName>
        <ecNumber evidence="3">3.5.2.14</ecNumber>
    </submittedName>
</protein>
<organism evidence="3 4">
    <name type="scientific">Cupriavidus basilensis</name>
    <dbReference type="NCBI Taxonomy" id="68895"/>
    <lineage>
        <taxon>Bacteria</taxon>
        <taxon>Pseudomonadati</taxon>
        <taxon>Pseudomonadota</taxon>
        <taxon>Betaproteobacteria</taxon>
        <taxon>Burkholderiales</taxon>
        <taxon>Burkholderiaceae</taxon>
        <taxon>Cupriavidus</taxon>
    </lineage>
</organism>
<dbReference type="PANTHER" id="PTHR11365:SF23">
    <property type="entry name" value="HYPOTHETICAL 5-OXOPROLINASE (EUROFUNG)-RELATED"/>
    <property type="match status" value="1"/>
</dbReference>